<accession>A0ABU5JZ98</accession>
<feature type="domain" description="Pyruvate carboxyltransferase" evidence="4">
    <location>
        <begin position="7"/>
        <end position="274"/>
    </location>
</feature>
<gene>
    <name evidence="5" type="ORF">U2I54_17205</name>
</gene>
<keyword evidence="6" id="KW-1185">Reference proteome</keyword>
<organism evidence="5 6">
    <name type="scientific">Bacillus bingmayongensis</name>
    <dbReference type="NCBI Taxonomy" id="1150157"/>
    <lineage>
        <taxon>Bacteria</taxon>
        <taxon>Bacillati</taxon>
        <taxon>Bacillota</taxon>
        <taxon>Bacilli</taxon>
        <taxon>Bacillales</taxon>
        <taxon>Bacillaceae</taxon>
        <taxon>Bacillus</taxon>
    </lineage>
</organism>
<reference evidence="6" key="1">
    <citation type="submission" date="2023-11" db="EMBL/GenBank/DDBJ databases">
        <title>Genome Sequence of Bacillus pseudomycoides stain BUPM19.</title>
        <authorList>
            <person name="Farhat A."/>
        </authorList>
    </citation>
    <scope>NUCLEOTIDE SEQUENCE [LARGE SCALE GENOMIC DNA]</scope>
    <source>
        <strain evidence="6">BUPM19</strain>
    </source>
</reference>
<dbReference type="InterPro" id="IPR000891">
    <property type="entry name" value="PYR_CT"/>
</dbReference>
<proteinExistence type="inferred from homology"/>
<name>A0ABU5JZ98_9BACI</name>
<sequence>MKLPTFAVIKEVGPRDGLQNEKKIVGTEDKVKWIQLLSEAGLSYIEVSSFVHPKWVPALADASDVFTELKRKTDVTYAALVPNQNGLERALLQNVDEVNVFLSASESHNKSNINKSIKEALSVVQDISKQAEFAGKRVRGYVSTVFGCPYEGDVSIDAVDELCNQLFSYGIYEVSLGDTIGVANPLQVERVLEHLLKKYDSSKFAMHFHNTYGMALANVVQSLEYGVTTFDSSCGGLGGCPYAPGASGNVATDDLVHMLHKMGVQTNINEEKLLKASQFIQSKLDIQLPSHVYKALQHKTISR</sequence>
<dbReference type="Gene3D" id="3.20.20.70">
    <property type="entry name" value="Aldolase class I"/>
    <property type="match status" value="1"/>
</dbReference>
<keyword evidence="2" id="KW-0479">Metal-binding</keyword>
<dbReference type="SUPFAM" id="SSF51569">
    <property type="entry name" value="Aldolase"/>
    <property type="match status" value="1"/>
</dbReference>
<keyword evidence="3 5" id="KW-0456">Lyase</keyword>
<evidence type="ECO:0000259" key="4">
    <source>
        <dbReference type="PROSITE" id="PS50991"/>
    </source>
</evidence>
<evidence type="ECO:0000313" key="6">
    <source>
        <dbReference type="Proteomes" id="UP001291930"/>
    </source>
</evidence>
<evidence type="ECO:0000313" key="5">
    <source>
        <dbReference type="EMBL" id="MDZ5608758.1"/>
    </source>
</evidence>
<dbReference type="Pfam" id="PF00682">
    <property type="entry name" value="HMGL-like"/>
    <property type="match status" value="1"/>
</dbReference>
<dbReference type="RefSeq" id="WP_374218422.1">
    <property type="nucleotide sequence ID" value="NZ_JAXOVW010000039.1"/>
</dbReference>
<evidence type="ECO:0000256" key="2">
    <source>
        <dbReference type="ARBA" id="ARBA00022723"/>
    </source>
</evidence>
<dbReference type="PROSITE" id="PS50991">
    <property type="entry name" value="PYR_CT"/>
    <property type="match status" value="1"/>
</dbReference>
<comment type="caution">
    <text evidence="5">The sequence shown here is derived from an EMBL/GenBank/DDBJ whole genome shotgun (WGS) entry which is preliminary data.</text>
</comment>
<dbReference type="PANTHER" id="PTHR42738">
    <property type="entry name" value="HYDROXYMETHYLGLUTARYL-COA LYASE"/>
    <property type="match status" value="1"/>
</dbReference>
<comment type="similarity">
    <text evidence="1">Belongs to the HMG-CoA lyase family.</text>
</comment>
<dbReference type="NCBIfam" id="NF004283">
    <property type="entry name" value="PRK05692.1"/>
    <property type="match status" value="1"/>
</dbReference>
<evidence type="ECO:0000256" key="3">
    <source>
        <dbReference type="ARBA" id="ARBA00023239"/>
    </source>
</evidence>
<dbReference type="Proteomes" id="UP001291930">
    <property type="component" value="Unassembled WGS sequence"/>
</dbReference>
<protein>
    <submittedName>
        <fullName evidence="5">Hydroxymethylglutaryl-CoA lyase</fullName>
    </submittedName>
</protein>
<dbReference type="InterPro" id="IPR043594">
    <property type="entry name" value="HMGL"/>
</dbReference>
<dbReference type="CDD" id="cd07938">
    <property type="entry name" value="DRE_TIM_HMGL"/>
    <property type="match status" value="1"/>
</dbReference>
<dbReference type="InterPro" id="IPR013785">
    <property type="entry name" value="Aldolase_TIM"/>
</dbReference>
<dbReference type="GO" id="GO:0016829">
    <property type="term" value="F:lyase activity"/>
    <property type="evidence" value="ECO:0007669"/>
    <property type="project" value="UniProtKB-KW"/>
</dbReference>
<evidence type="ECO:0000256" key="1">
    <source>
        <dbReference type="ARBA" id="ARBA00009405"/>
    </source>
</evidence>
<dbReference type="EMBL" id="JAXOVW010000039">
    <property type="protein sequence ID" value="MDZ5608758.1"/>
    <property type="molecule type" value="Genomic_DNA"/>
</dbReference>
<dbReference type="PANTHER" id="PTHR42738:SF7">
    <property type="entry name" value="HYDROXYMETHYLGLUTARYL-COA LYASE"/>
    <property type="match status" value="1"/>
</dbReference>